<evidence type="ECO:0000256" key="6">
    <source>
        <dbReference type="SAM" id="MobiDB-lite"/>
    </source>
</evidence>
<evidence type="ECO:0000313" key="10">
    <source>
        <dbReference type="Proteomes" id="UP000077037"/>
    </source>
</evidence>
<dbReference type="OrthoDB" id="9807274at2"/>
<feature type="compositionally biased region" description="Basic and acidic residues" evidence="6">
    <location>
        <begin position="1"/>
        <end position="26"/>
    </location>
</feature>
<dbReference type="PROSITE" id="PS50850">
    <property type="entry name" value="MFS"/>
    <property type="match status" value="1"/>
</dbReference>
<evidence type="ECO:0000256" key="5">
    <source>
        <dbReference type="ARBA" id="ARBA00023136"/>
    </source>
</evidence>
<dbReference type="Proteomes" id="UP000077037">
    <property type="component" value="Unassembled WGS sequence"/>
</dbReference>
<evidence type="ECO:0000256" key="3">
    <source>
        <dbReference type="ARBA" id="ARBA00022692"/>
    </source>
</evidence>
<sequence>MSAARRDTRSLPRHFQDASRGKKHEGTSLNAADTPPPRQEPSDGLPTPQRYWAAATVLFSISLAVLDATIVNVALPSIAIDLDAPASRAVWISNAYSVAIVVMLLPISALAERVGIRRMFTFGLTLFTLASVACALSGSLWQLSLARVAQGVGAAALMSLVGGMVRNIYPLRLLGRGISLNATTVAVMSVLGPTIGSLILSVADWRWIFAVNLPIGIAIMFGLRFLPEIPRTRAPMDWLSVALVMIALGVFITGIDYLGQDILGGIGLVAIACVAGLLLLRRARGQQAPLVPVDLLRVRTIAFAVAASAATFAAQMASYVTLPFYFQQVLGRPHLEVGLLMAAWPIGTALVAPLAGRISDRYSAAALSGTGAGAMVLGLIWLAALPLDASNAWIMAGMFLAGVGFGLFQTPNNRAMLGAAPRQRSGAAGGLQATTRVFGQSFGTALVAVAFGVIPSQGPAVALVLAAVCAAAAVAVNTVRSARAA</sequence>
<keyword evidence="5 7" id="KW-0472">Membrane</keyword>
<keyword evidence="2" id="KW-0813">Transport</keyword>
<dbReference type="Pfam" id="PF07690">
    <property type="entry name" value="MFS_1"/>
    <property type="match status" value="1"/>
</dbReference>
<feature type="transmembrane region" description="Helical" evidence="7">
    <location>
        <begin position="51"/>
        <end position="71"/>
    </location>
</feature>
<evidence type="ECO:0000256" key="2">
    <source>
        <dbReference type="ARBA" id="ARBA00022448"/>
    </source>
</evidence>
<dbReference type="EMBL" id="FKBS01000014">
    <property type="protein sequence ID" value="SAI19127.1"/>
    <property type="molecule type" value="Genomic_DNA"/>
</dbReference>
<reference evidence="9 10" key="1">
    <citation type="submission" date="2016-03" db="EMBL/GenBank/DDBJ databases">
        <authorList>
            <consortium name="Pathogen Informatics"/>
        </authorList>
    </citation>
    <scope>NUCLEOTIDE SEQUENCE [LARGE SCALE GENOMIC DNA]</scope>
    <source>
        <strain evidence="9 10">NCTC13364</strain>
    </source>
</reference>
<feature type="transmembrane region" description="Helical" evidence="7">
    <location>
        <begin position="390"/>
        <end position="408"/>
    </location>
</feature>
<dbReference type="InterPro" id="IPR011701">
    <property type="entry name" value="MFS"/>
</dbReference>
<evidence type="ECO:0000259" key="8">
    <source>
        <dbReference type="PROSITE" id="PS50850"/>
    </source>
</evidence>
<dbReference type="PRINTS" id="PR01036">
    <property type="entry name" value="TCRTETB"/>
</dbReference>
<gene>
    <name evidence="9" type="primary">hsrA_1</name>
    <name evidence="9" type="ORF">SAMEA1982600_01564</name>
</gene>
<feature type="domain" description="Major facilitator superfamily (MFS) profile" evidence="8">
    <location>
        <begin position="53"/>
        <end position="484"/>
    </location>
</feature>
<dbReference type="PANTHER" id="PTHR42718">
    <property type="entry name" value="MAJOR FACILITATOR SUPERFAMILY MULTIDRUG TRANSPORTER MFSC"/>
    <property type="match status" value="1"/>
</dbReference>
<keyword evidence="4 7" id="KW-1133">Transmembrane helix</keyword>
<dbReference type="CDD" id="cd17321">
    <property type="entry name" value="MFS_MMR_MDR_like"/>
    <property type="match status" value="1"/>
</dbReference>
<feature type="transmembrane region" description="Helical" evidence="7">
    <location>
        <begin position="180"/>
        <end position="201"/>
    </location>
</feature>
<accession>A0A157NCQ4</accession>
<feature type="transmembrane region" description="Helical" evidence="7">
    <location>
        <begin position="122"/>
        <end position="142"/>
    </location>
</feature>
<feature type="transmembrane region" description="Helical" evidence="7">
    <location>
        <begin position="460"/>
        <end position="479"/>
    </location>
</feature>
<dbReference type="Gene3D" id="1.20.1720.10">
    <property type="entry name" value="Multidrug resistance protein D"/>
    <property type="match status" value="1"/>
</dbReference>
<feature type="transmembrane region" description="Helical" evidence="7">
    <location>
        <begin position="148"/>
        <end position="168"/>
    </location>
</feature>
<feature type="transmembrane region" description="Helical" evidence="7">
    <location>
        <begin position="91"/>
        <end position="110"/>
    </location>
</feature>
<dbReference type="InterPro" id="IPR020846">
    <property type="entry name" value="MFS_dom"/>
</dbReference>
<organism evidence="9 10">
    <name type="scientific">Bordetella ansorpii</name>
    <dbReference type="NCBI Taxonomy" id="288768"/>
    <lineage>
        <taxon>Bacteria</taxon>
        <taxon>Pseudomonadati</taxon>
        <taxon>Pseudomonadota</taxon>
        <taxon>Betaproteobacteria</taxon>
        <taxon>Burkholderiales</taxon>
        <taxon>Alcaligenaceae</taxon>
        <taxon>Bordetella</taxon>
    </lineage>
</organism>
<dbReference type="PANTHER" id="PTHR42718:SF9">
    <property type="entry name" value="MAJOR FACILITATOR SUPERFAMILY MULTIDRUG TRANSPORTER MFSC"/>
    <property type="match status" value="1"/>
</dbReference>
<feature type="transmembrane region" description="Helical" evidence="7">
    <location>
        <begin position="207"/>
        <end position="226"/>
    </location>
</feature>
<proteinExistence type="predicted"/>
<dbReference type="AlphaFoldDB" id="A0A157NCQ4"/>
<feature type="transmembrane region" description="Helical" evidence="7">
    <location>
        <begin position="238"/>
        <end position="256"/>
    </location>
</feature>
<feature type="transmembrane region" description="Helical" evidence="7">
    <location>
        <begin position="337"/>
        <end position="355"/>
    </location>
</feature>
<feature type="transmembrane region" description="Helical" evidence="7">
    <location>
        <begin position="362"/>
        <end position="384"/>
    </location>
</feature>
<feature type="transmembrane region" description="Helical" evidence="7">
    <location>
        <begin position="429"/>
        <end position="454"/>
    </location>
</feature>
<dbReference type="Gene3D" id="1.20.1250.20">
    <property type="entry name" value="MFS general substrate transporter like domains"/>
    <property type="match status" value="1"/>
</dbReference>
<evidence type="ECO:0000256" key="1">
    <source>
        <dbReference type="ARBA" id="ARBA00004141"/>
    </source>
</evidence>
<dbReference type="GO" id="GO:0016020">
    <property type="term" value="C:membrane"/>
    <property type="evidence" value="ECO:0007669"/>
    <property type="project" value="UniProtKB-SubCell"/>
</dbReference>
<feature type="transmembrane region" description="Helical" evidence="7">
    <location>
        <begin position="262"/>
        <end position="280"/>
    </location>
</feature>
<dbReference type="GO" id="GO:0022857">
    <property type="term" value="F:transmembrane transporter activity"/>
    <property type="evidence" value="ECO:0007669"/>
    <property type="project" value="InterPro"/>
</dbReference>
<comment type="subcellular location">
    <subcellularLocation>
        <location evidence="1">Membrane</location>
        <topology evidence="1">Multi-pass membrane protein</topology>
    </subcellularLocation>
</comment>
<name>A0A157NCQ4_9BORD</name>
<protein>
    <submittedName>
        <fullName evidence="9">Transporter</fullName>
    </submittedName>
</protein>
<keyword evidence="3 7" id="KW-0812">Transmembrane</keyword>
<dbReference type="InterPro" id="IPR036259">
    <property type="entry name" value="MFS_trans_sf"/>
</dbReference>
<feature type="transmembrane region" description="Helical" evidence="7">
    <location>
        <begin position="301"/>
        <end position="325"/>
    </location>
</feature>
<feature type="region of interest" description="Disordered" evidence="6">
    <location>
        <begin position="1"/>
        <end position="46"/>
    </location>
</feature>
<dbReference type="SUPFAM" id="SSF103473">
    <property type="entry name" value="MFS general substrate transporter"/>
    <property type="match status" value="1"/>
</dbReference>
<evidence type="ECO:0000256" key="7">
    <source>
        <dbReference type="SAM" id="Phobius"/>
    </source>
</evidence>
<evidence type="ECO:0000313" key="9">
    <source>
        <dbReference type="EMBL" id="SAI19127.1"/>
    </source>
</evidence>
<evidence type="ECO:0000256" key="4">
    <source>
        <dbReference type="ARBA" id="ARBA00022989"/>
    </source>
</evidence>